<dbReference type="OrthoDB" id="7347988at2"/>
<organism evidence="2 3">
    <name type="scientific">Magnetospirillum moscoviense</name>
    <dbReference type="NCBI Taxonomy" id="1437059"/>
    <lineage>
        <taxon>Bacteria</taxon>
        <taxon>Pseudomonadati</taxon>
        <taxon>Pseudomonadota</taxon>
        <taxon>Alphaproteobacteria</taxon>
        <taxon>Rhodospirillales</taxon>
        <taxon>Rhodospirillaceae</taxon>
        <taxon>Magnetospirillum</taxon>
    </lineage>
</organism>
<dbReference type="Pfam" id="PF05396">
    <property type="entry name" value="Phage_T7_Capsid"/>
    <property type="match status" value="1"/>
</dbReference>
<dbReference type="AlphaFoldDB" id="A0A178MXS5"/>
<name>A0A178MXS5_9PROT</name>
<evidence type="ECO:0000313" key="2">
    <source>
        <dbReference type="EMBL" id="OAN54242.1"/>
    </source>
</evidence>
<dbReference type="STRING" id="1437059.A6A05_08710"/>
<comment type="caution">
    <text evidence="2">The sequence shown here is derived from an EMBL/GenBank/DDBJ whole genome shotgun (WGS) entry which is preliminary data.</text>
</comment>
<sequence>MYYEDSLEPGPGEATVRPQSVPDKFRDPETGAVRVEALLKAYQELERRLGGTVRVPGEQAGEEEIRAFHRAAGVPDKPEDYCIECRHPMLESDPEVNRRLHQAGFTPAQAQLVYDLAHERVIPTFEHMAGEHQASSHLSRLREHFGGDAKWTETARQLAAWGQANLPPEVYQTLSCSADGIIAMRHMMASGEPGLGALPAGRDDQPDEDELKRMLQDPRYWKKKDPAFIEKVSAGFRRLYGE</sequence>
<evidence type="ECO:0000256" key="1">
    <source>
        <dbReference type="SAM" id="MobiDB-lite"/>
    </source>
</evidence>
<accession>A0A178MXS5</accession>
<keyword evidence="3" id="KW-1185">Reference proteome</keyword>
<reference evidence="2 3" key="1">
    <citation type="submission" date="2016-04" db="EMBL/GenBank/DDBJ databases">
        <title>Draft genome sequence of freshwater magnetotactic bacteria Magnetospirillum marisnigri SP-1 and Magnetospirillum moscoviense BB-1.</title>
        <authorList>
            <person name="Koziaeva V."/>
            <person name="Dziuba M.V."/>
            <person name="Ivanov T.M."/>
            <person name="Kuznetsov B."/>
            <person name="Grouzdev D.S."/>
        </authorList>
    </citation>
    <scope>NUCLEOTIDE SEQUENCE [LARGE SCALE GENOMIC DNA]</scope>
    <source>
        <strain evidence="2 3">BB-1</strain>
    </source>
</reference>
<protein>
    <submittedName>
        <fullName evidence="2">Uncharacterized protein</fullName>
    </submittedName>
</protein>
<proteinExistence type="predicted"/>
<gene>
    <name evidence="2" type="ORF">A6A05_08710</name>
</gene>
<dbReference type="Proteomes" id="UP000078543">
    <property type="component" value="Unassembled WGS sequence"/>
</dbReference>
<dbReference type="EMBL" id="LWQU01000119">
    <property type="protein sequence ID" value="OAN54242.1"/>
    <property type="molecule type" value="Genomic_DNA"/>
</dbReference>
<evidence type="ECO:0000313" key="3">
    <source>
        <dbReference type="Proteomes" id="UP000078543"/>
    </source>
</evidence>
<dbReference type="RefSeq" id="WP_068498440.1">
    <property type="nucleotide sequence ID" value="NZ_LWQU01000119.1"/>
</dbReference>
<dbReference type="InterPro" id="IPR008768">
    <property type="entry name" value="Gp9-like"/>
</dbReference>
<feature type="region of interest" description="Disordered" evidence="1">
    <location>
        <begin position="1"/>
        <end position="28"/>
    </location>
</feature>